<comment type="subcellular location">
    <subcellularLocation>
        <location evidence="1">Nucleus</location>
    </subcellularLocation>
</comment>
<organism evidence="10 11">
    <name type="scientific">Phaeomoniella chlamydospora</name>
    <name type="common">Phaeoacremonium chlamydosporum</name>
    <dbReference type="NCBI Taxonomy" id="158046"/>
    <lineage>
        <taxon>Eukaryota</taxon>
        <taxon>Fungi</taxon>
        <taxon>Dikarya</taxon>
        <taxon>Ascomycota</taxon>
        <taxon>Pezizomycotina</taxon>
        <taxon>Eurotiomycetes</taxon>
        <taxon>Chaetothyriomycetidae</taxon>
        <taxon>Phaeomoniellales</taxon>
        <taxon>Phaeomoniellaceae</taxon>
        <taxon>Phaeomoniella</taxon>
    </lineage>
</organism>
<dbReference type="Gene3D" id="3.30.50.10">
    <property type="entry name" value="Erythroid Transcription Factor GATA-1, subunit A"/>
    <property type="match status" value="1"/>
</dbReference>
<evidence type="ECO:0000256" key="7">
    <source>
        <dbReference type="SAM" id="Coils"/>
    </source>
</evidence>
<dbReference type="AlphaFoldDB" id="A0A0G2EZS8"/>
<keyword evidence="4" id="KW-0862">Zinc</keyword>
<evidence type="ECO:0000256" key="3">
    <source>
        <dbReference type="ARBA" id="ARBA00022771"/>
    </source>
</evidence>
<feature type="compositionally biased region" description="Polar residues" evidence="8">
    <location>
        <begin position="53"/>
        <end position="71"/>
    </location>
</feature>
<dbReference type="OrthoDB" id="515401at2759"/>
<dbReference type="GO" id="GO:0045944">
    <property type="term" value="P:positive regulation of transcription by RNA polymerase II"/>
    <property type="evidence" value="ECO:0007669"/>
    <property type="project" value="TreeGrafter"/>
</dbReference>
<dbReference type="PANTHER" id="PTHR10071:SF338">
    <property type="entry name" value="GATA-TYPE DOMAIN-CONTAINING PROTEIN"/>
    <property type="match status" value="1"/>
</dbReference>
<dbReference type="PANTHER" id="PTHR10071">
    <property type="entry name" value="TRANSCRIPTION FACTOR GATA FAMILY MEMBER"/>
    <property type="match status" value="1"/>
</dbReference>
<dbReference type="InterPro" id="IPR056998">
    <property type="entry name" value="Asd-4/GZF3_helical"/>
</dbReference>
<dbReference type="Pfam" id="PF25026">
    <property type="entry name" value="Asd-4"/>
    <property type="match status" value="1"/>
</dbReference>
<dbReference type="EMBL" id="LCWF01000023">
    <property type="protein sequence ID" value="KKY27561.1"/>
    <property type="molecule type" value="Genomic_DNA"/>
</dbReference>
<keyword evidence="11" id="KW-1185">Reference proteome</keyword>
<reference evidence="10 11" key="2">
    <citation type="submission" date="2015-05" db="EMBL/GenBank/DDBJ databases">
        <authorList>
            <person name="Morales-Cruz A."/>
            <person name="Amrine K.C."/>
            <person name="Cantu D."/>
        </authorList>
    </citation>
    <scope>NUCLEOTIDE SEQUENCE [LARGE SCALE GENOMIC DNA]</scope>
    <source>
        <strain evidence="10">UCRPC4</strain>
    </source>
</reference>
<keyword evidence="7" id="KW-0175">Coiled coil</keyword>
<dbReference type="CDD" id="cd00202">
    <property type="entry name" value="ZnF_GATA"/>
    <property type="match status" value="1"/>
</dbReference>
<protein>
    <submittedName>
        <fullName evidence="10">Putative gata transcription factor</fullName>
    </submittedName>
</protein>
<evidence type="ECO:0000259" key="9">
    <source>
        <dbReference type="PROSITE" id="PS50114"/>
    </source>
</evidence>
<sequence length="230" mass="25692">MGSVLCNACGLFLKLHGRPRPISLKTDVIKSRNRVKTTGQGQKKKSHLDANGHSISRSEAGTPPLGQSQRRTSAKIESGASDRSMSPVSRIDTPGLHHDPNIAPQHMFDGIGMNNHHFQPSPSFPAIHLSHPSPGSTTSLNEPRERHLQPPQTYDDLLNHNEHLKTRVSELEVINIMIRESEGRLRQDLSDSRKAENELARRVADLERQLRDRDDEPATKRLRLSDVVEG</sequence>
<keyword evidence="5" id="KW-0539">Nucleus</keyword>
<dbReference type="SUPFAM" id="SSF57716">
    <property type="entry name" value="Glucocorticoid receptor-like (DNA-binding domain)"/>
    <property type="match status" value="1"/>
</dbReference>
<dbReference type="GO" id="GO:0005634">
    <property type="term" value="C:nucleus"/>
    <property type="evidence" value="ECO:0007669"/>
    <property type="project" value="UniProtKB-SubCell"/>
</dbReference>
<dbReference type="Proteomes" id="UP000053317">
    <property type="component" value="Unassembled WGS sequence"/>
</dbReference>
<evidence type="ECO:0000313" key="11">
    <source>
        <dbReference type="Proteomes" id="UP000053317"/>
    </source>
</evidence>
<keyword evidence="3 6" id="KW-0863">Zinc-finger</keyword>
<feature type="domain" description="GATA-type" evidence="9">
    <location>
        <begin position="1"/>
        <end position="32"/>
    </location>
</feature>
<comment type="caution">
    <text evidence="10">The sequence shown here is derived from an EMBL/GenBank/DDBJ whole genome shotgun (WGS) entry which is preliminary data.</text>
</comment>
<reference evidence="10 11" key="1">
    <citation type="submission" date="2015-05" db="EMBL/GenBank/DDBJ databases">
        <title>Distinctive expansion of gene families associated with plant cell wall degradation and secondary metabolism in the genomes of grapevine trunk pathogens.</title>
        <authorList>
            <person name="Lawrence D.P."/>
            <person name="Travadon R."/>
            <person name="Rolshausen P.E."/>
            <person name="Baumgartner K."/>
        </authorList>
    </citation>
    <scope>NUCLEOTIDE SEQUENCE [LARGE SCALE GENOMIC DNA]</scope>
    <source>
        <strain evidence="10">UCRPC4</strain>
    </source>
</reference>
<feature type="coiled-coil region" evidence="7">
    <location>
        <begin position="189"/>
        <end position="216"/>
    </location>
</feature>
<evidence type="ECO:0000256" key="4">
    <source>
        <dbReference type="ARBA" id="ARBA00022833"/>
    </source>
</evidence>
<accession>A0A0G2EZS8</accession>
<dbReference type="GO" id="GO:0000122">
    <property type="term" value="P:negative regulation of transcription by RNA polymerase II"/>
    <property type="evidence" value="ECO:0007669"/>
    <property type="project" value="TreeGrafter"/>
</dbReference>
<dbReference type="InterPro" id="IPR013088">
    <property type="entry name" value="Znf_NHR/GATA"/>
</dbReference>
<evidence type="ECO:0000256" key="2">
    <source>
        <dbReference type="ARBA" id="ARBA00022723"/>
    </source>
</evidence>
<feature type="region of interest" description="Disordered" evidence="8">
    <location>
        <begin position="27"/>
        <end position="90"/>
    </location>
</feature>
<keyword evidence="2" id="KW-0479">Metal-binding</keyword>
<name>A0A0G2EZS8_PHACM</name>
<evidence type="ECO:0000256" key="8">
    <source>
        <dbReference type="SAM" id="MobiDB-lite"/>
    </source>
</evidence>
<feature type="region of interest" description="Disordered" evidence="8">
    <location>
        <begin position="114"/>
        <end position="147"/>
    </location>
</feature>
<dbReference type="GO" id="GO:0000978">
    <property type="term" value="F:RNA polymerase II cis-regulatory region sequence-specific DNA binding"/>
    <property type="evidence" value="ECO:0007669"/>
    <property type="project" value="TreeGrafter"/>
</dbReference>
<dbReference type="GO" id="GO:0008270">
    <property type="term" value="F:zinc ion binding"/>
    <property type="evidence" value="ECO:0007669"/>
    <property type="project" value="UniProtKB-KW"/>
</dbReference>
<evidence type="ECO:0000256" key="5">
    <source>
        <dbReference type="ARBA" id="ARBA00023242"/>
    </source>
</evidence>
<proteinExistence type="predicted"/>
<evidence type="ECO:0000256" key="6">
    <source>
        <dbReference type="PROSITE-ProRule" id="PRU00094"/>
    </source>
</evidence>
<dbReference type="PROSITE" id="PS50114">
    <property type="entry name" value="GATA_ZN_FINGER_2"/>
    <property type="match status" value="1"/>
</dbReference>
<dbReference type="InterPro" id="IPR000679">
    <property type="entry name" value="Znf_GATA"/>
</dbReference>
<evidence type="ECO:0000256" key="1">
    <source>
        <dbReference type="ARBA" id="ARBA00004123"/>
    </source>
</evidence>
<dbReference type="GO" id="GO:0000981">
    <property type="term" value="F:DNA-binding transcription factor activity, RNA polymerase II-specific"/>
    <property type="evidence" value="ECO:0007669"/>
    <property type="project" value="TreeGrafter"/>
</dbReference>
<evidence type="ECO:0000313" key="10">
    <source>
        <dbReference type="EMBL" id="KKY27561.1"/>
    </source>
</evidence>
<dbReference type="InterPro" id="IPR039355">
    <property type="entry name" value="Transcription_factor_GATA"/>
</dbReference>
<gene>
    <name evidence="10" type="ORF">UCRPC4_g01003</name>
</gene>